<keyword evidence="5" id="KW-1185">Reference proteome</keyword>
<dbReference type="Proteomes" id="UP001238334">
    <property type="component" value="Plasmid pQS-1"/>
</dbReference>
<keyword evidence="4" id="KW-0614">Plasmid</keyword>
<dbReference type="PANTHER" id="PTHR33375:SF1">
    <property type="entry name" value="CHROMOSOME-PARTITIONING PROTEIN PARB-RELATED"/>
    <property type="match status" value="1"/>
</dbReference>
<dbReference type="SUPFAM" id="SSF109709">
    <property type="entry name" value="KorB DNA-binding domain-like"/>
    <property type="match status" value="1"/>
</dbReference>
<sequence length="336" mass="36651">MARKGILTTAINKPTSQPTGLAAQSTDKPAAKPAAPIARMRPRGAVGALQSSLTKLQENAVQEIDCALIDDAGYEDRLGLDSGAQRQLTESLRIYGQQVPVLLRPHPKQTGRYEIVYGRRRLQALKGLGQPVKALVRQLDDHALVMAQGQENTSRQDLSFIEKASFAAQLQEAGYERQTIAAALSIDQPMVSRMLKVGTAFPLPFLRQIGSAPGIGRERWMALAKARELAGGASRAAALMSRPEFLTLESDARFEAVLAAAETKPEAQVTPPARAKPRTLRSDDGKALADLRKTTKGLTLNIPSRTADGFDEWFNTHAEALVSELHNRWKDQRTDD</sequence>
<dbReference type="GO" id="GO:0005694">
    <property type="term" value="C:chromosome"/>
    <property type="evidence" value="ECO:0007669"/>
    <property type="project" value="TreeGrafter"/>
</dbReference>
<dbReference type="InterPro" id="IPR003115">
    <property type="entry name" value="ParB_N"/>
</dbReference>
<comment type="similarity">
    <text evidence="1">Belongs to the ParB family.</text>
</comment>
<dbReference type="Gene3D" id="1.10.10.2830">
    <property type="match status" value="1"/>
</dbReference>
<evidence type="ECO:0000313" key="4">
    <source>
        <dbReference type="EMBL" id="WIY27721.1"/>
    </source>
</evidence>
<evidence type="ECO:0000259" key="3">
    <source>
        <dbReference type="SMART" id="SM00470"/>
    </source>
</evidence>
<dbReference type="InterPro" id="IPR036086">
    <property type="entry name" value="ParB/Sulfiredoxin_sf"/>
</dbReference>
<dbReference type="Pfam" id="PF02195">
    <property type="entry name" value="ParB_N"/>
    <property type="match status" value="1"/>
</dbReference>
<accession>A0A9Y2P3J2</accession>
<evidence type="ECO:0000256" key="1">
    <source>
        <dbReference type="ARBA" id="ARBA00006295"/>
    </source>
</evidence>
<protein>
    <submittedName>
        <fullName evidence="4">Plasmid partitioning protein RepB</fullName>
    </submittedName>
</protein>
<dbReference type="EMBL" id="CP127248">
    <property type="protein sequence ID" value="WIY27721.1"/>
    <property type="molecule type" value="Genomic_DNA"/>
</dbReference>
<feature type="compositionally biased region" description="Polar residues" evidence="2">
    <location>
        <begin position="9"/>
        <end position="27"/>
    </location>
</feature>
<dbReference type="InterPro" id="IPR037972">
    <property type="entry name" value="RepB_N"/>
</dbReference>
<geneLocation type="plasmid" evidence="4 5">
    <name>pQS-1</name>
</geneLocation>
<dbReference type="RefSeq" id="WP_270920982.1">
    <property type="nucleotide sequence ID" value="NZ_CP127248.1"/>
</dbReference>
<gene>
    <name evidence="4" type="primary">repB</name>
    <name evidence="4" type="ORF">QPJ95_23585</name>
</gene>
<dbReference type="AlphaFoldDB" id="A0A9Y2P3J2"/>
<name>A0A9Y2P3J2_9RHOB</name>
<dbReference type="InterPro" id="IPR017819">
    <property type="entry name" value="Plasmid_partition_RepB"/>
</dbReference>
<organism evidence="4 5">
    <name type="scientific">Parasedimentitalea psychrophila</name>
    <dbReference type="NCBI Taxonomy" id="2997337"/>
    <lineage>
        <taxon>Bacteria</taxon>
        <taxon>Pseudomonadati</taxon>
        <taxon>Pseudomonadota</taxon>
        <taxon>Alphaproteobacteria</taxon>
        <taxon>Rhodobacterales</taxon>
        <taxon>Paracoccaceae</taxon>
        <taxon>Parasedimentitalea</taxon>
    </lineage>
</organism>
<evidence type="ECO:0000313" key="5">
    <source>
        <dbReference type="Proteomes" id="UP001238334"/>
    </source>
</evidence>
<dbReference type="GO" id="GO:0003677">
    <property type="term" value="F:DNA binding"/>
    <property type="evidence" value="ECO:0007669"/>
    <property type="project" value="InterPro"/>
</dbReference>
<dbReference type="CDD" id="cd16405">
    <property type="entry name" value="RepB_like_N"/>
    <property type="match status" value="1"/>
</dbReference>
<dbReference type="Pfam" id="PF07506">
    <property type="entry name" value="RepB"/>
    <property type="match status" value="1"/>
</dbReference>
<dbReference type="NCBIfam" id="TIGR03454">
    <property type="entry name" value="partition_RepB"/>
    <property type="match status" value="1"/>
</dbReference>
<dbReference type="InterPro" id="IPR011111">
    <property type="entry name" value="Plasmid_RepB"/>
</dbReference>
<dbReference type="PANTHER" id="PTHR33375">
    <property type="entry name" value="CHROMOSOME-PARTITIONING PROTEIN PARB-RELATED"/>
    <property type="match status" value="1"/>
</dbReference>
<proteinExistence type="inferred from homology"/>
<dbReference type="SUPFAM" id="SSF110849">
    <property type="entry name" value="ParB/Sulfiredoxin"/>
    <property type="match status" value="1"/>
</dbReference>
<feature type="domain" description="ParB-like N-terminal" evidence="3">
    <location>
        <begin position="62"/>
        <end position="153"/>
    </location>
</feature>
<dbReference type="InterPro" id="IPR004437">
    <property type="entry name" value="ParB/RepB/Spo0J"/>
</dbReference>
<dbReference type="Gene3D" id="3.90.1530.30">
    <property type="match status" value="1"/>
</dbReference>
<dbReference type="GO" id="GO:0007059">
    <property type="term" value="P:chromosome segregation"/>
    <property type="evidence" value="ECO:0007669"/>
    <property type="project" value="TreeGrafter"/>
</dbReference>
<feature type="region of interest" description="Disordered" evidence="2">
    <location>
        <begin position="1"/>
        <end position="39"/>
    </location>
</feature>
<dbReference type="NCBIfam" id="TIGR00180">
    <property type="entry name" value="parB_part"/>
    <property type="match status" value="1"/>
</dbReference>
<reference evidence="4 5" key="1">
    <citation type="submission" date="2023-06" db="EMBL/GenBank/DDBJ databases">
        <title>Parasedimentitalea psychrophila sp. nov., a psychrophilic bacterium isolated from deep-sea sediment.</title>
        <authorList>
            <person name="Li A."/>
        </authorList>
    </citation>
    <scope>NUCLEOTIDE SEQUENCE [LARGE SCALE GENOMIC DNA]</scope>
    <source>
        <strain evidence="4 5">QS115</strain>
        <plasmid evidence="4 5">pQS-1</plasmid>
    </source>
</reference>
<dbReference type="InterPro" id="IPR050336">
    <property type="entry name" value="Chromosome_partition/occlusion"/>
</dbReference>
<dbReference type="KEGG" id="ppso:QPJ95_23585"/>
<evidence type="ECO:0000256" key="2">
    <source>
        <dbReference type="SAM" id="MobiDB-lite"/>
    </source>
</evidence>
<dbReference type="SMART" id="SM00470">
    <property type="entry name" value="ParB"/>
    <property type="match status" value="1"/>
</dbReference>